<organism evidence="1">
    <name type="scientific">uncultured Caudovirales phage</name>
    <dbReference type="NCBI Taxonomy" id="2100421"/>
    <lineage>
        <taxon>Viruses</taxon>
        <taxon>Duplodnaviria</taxon>
        <taxon>Heunggongvirae</taxon>
        <taxon>Uroviricota</taxon>
        <taxon>Caudoviricetes</taxon>
        <taxon>Peduoviridae</taxon>
        <taxon>Maltschvirus</taxon>
        <taxon>Maltschvirus maltsch</taxon>
    </lineage>
</organism>
<proteinExistence type="predicted"/>
<reference evidence="1" key="1">
    <citation type="submission" date="2020-04" db="EMBL/GenBank/DDBJ databases">
        <authorList>
            <person name="Chiriac C."/>
            <person name="Salcher M."/>
            <person name="Ghai R."/>
            <person name="Kavagutti S V."/>
        </authorList>
    </citation>
    <scope>NUCLEOTIDE SEQUENCE</scope>
</reference>
<accession>A0A6J5NND5</accession>
<name>A0A6J5NND5_9CAUD</name>
<gene>
    <name evidence="1" type="ORF">UFOVP703_73</name>
</gene>
<dbReference type="EMBL" id="LR796673">
    <property type="protein sequence ID" value="CAB4159226.1"/>
    <property type="molecule type" value="Genomic_DNA"/>
</dbReference>
<protein>
    <submittedName>
        <fullName evidence="1">Uncharacterized protein</fullName>
    </submittedName>
</protein>
<evidence type="ECO:0000313" key="1">
    <source>
        <dbReference type="EMBL" id="CAB4159226.1"/>
    </source>
</evidence>
<sequence length="111" mass="12133">MNEPKDAAQTEQMHAMLGTAGPDLHALAQQWADNKVHTYQFVAQAEKIVAGRIDAALAEPREAVRLTAEQAHETMVTLFGRKLPFTGALMARVVGAIERRLWAANGLKEPS</sequence>